<feature type="non-terminal residue" evidence="5">
    <location>
        <position position="1"/>
    </location>
</feature>
<feature type="domain" description="Teneurin NHL" evidence="4">
    <location>
        <begin position="1"/>
        <end position="82"/>
    </location>
</feature>
<dbReference type="OrthoDB" id="8940126at2759"/>
<dbReference type="GO" id="GO:0007157">
    <property type="term" value="P:heterophilic cell-cell adhesion via plasma membrane cell adhesion molecules"/>
    <property type="evidence" value="ECO:0007669"/>
    <property type="project" value="TreeGrafter"/>
</dbReference>
<proteinExistence type="predicted"/>
<organism evidence="5">
    <name type="scientific">Tetraodon nigroviridis</name>
    <name type="common">Spotted green pufferfish</name>
    <name type="synonym">Chelonodon nigroviridis</name>
    <dbReference type="NCBI Taxonomy" id="99883"/>
    <lineage>
        <taxon>Eukaryota</taxon>
        <taxon>Metazoa</taxon>
        <taxon>Chordata</taxon>
        <taxon>Craniata</taxon>
        <taxon>Vertebrata</taxon>
        <taxon>Euteleostomi</taxon>
        <taxon>Actinopterygii</taxon>
        <taxon>Neopterygii</taxon>
        <taxon>Teleostei</taxon>
        <taxon>Neoteleostei</taxon>
        <taxon>Acanthomorphata</taxon>
        <taxon>Eupercaria</taxon>
        <taxon>Tetraodontiformes</taxon>
        <taxon>Tetradontoidea</taxon>
        <taxon>Tetraodontidae</taxon>
        <taxon>Tetraodon</taxon>
    </lineage>
</organism>
<dbReference type="GO" id="GO:0050839">
    <property type="term" value="F:cell adhesion molecule binding"/>
    <property type="evidence" value="ECO:0007669"/>
    <property type="project" value="TreeGrafter"/>
</dbReference>
<evidence type="ECO:0000256" key="1">
    <source>
        <dbReference type="ARBA" id="ARBA00022536"/>
    </source>
</evidence>
<dbReference type="GO" id="GO:0043005">
    <property type="term" value="C:neuron projection"/>
    <property type="evidence" value="ECO:0007669"/>
    <property type="project" value="TreeGrafter"/>
</dbReference>
<evidence type="ECO:0000256" key="3">
    <source>
        <dbReference type="ARBA" id="ARBA00023157"/>
    </source>
</evidence>
<accession>Q4RD79</accession>
<keyword evidence="2" id="KW-0677">Repeat</keyword>
<evidence type="ECO:0000313" key="5">
    <source>
        <dbReference type="EMBL" id="CAG13653.1"/>
    </source>
</evidence>
<reference evidence="5" key="1">
    <citation type="journal article" date="2004" name="Nature">
        <title>Genome duplication in the teleost fish Tetraodon nigroviridis reveals the early vertebrate proto-karyotype.</title>
        <authorList>
            <person name="Jaillon O."/>
            <person name="Aury J.-M."/>
            <person name="Brunet F."/>
            <person name="Petit J.-L."/>
            <person name="Stange-Thomann N."/>
            <person name="Mauceli E."/>
            <person name="Bouneau L."/>
            <person name="Fischer C."/>
            <person name="Ozouf-Costaz C."/>
            <person name="Bernot A."/>
            <person name="Nicaud S."/>
            <person name="Jaffe D."/>
            <person name="Fisher S."/>
            <person name="Lutfalla G."/>
            <person name="Dossat C."/>
            <person name="Segurens B."/>
            <person name="Dasilva C."/>
            <person name="Salanoubat M."/>
            <person name="Levy M."/>
            <person name="Boudet N."/>
            <person name="Castellano S."/>
            <person name="Anthouard V."/>
            <person name="Jubin C."/>
            <person name="Castelli V."/>
            <person name="Katinka M."/>
            <person name="Vacherie B."/>
            <person name="Biemont C."/>
            <person name="Skalli Z."/>
            <person name="Cattolico L."/>
            <person name="Poulain J."/>
            <person name="De Berardinis V."/>
            <person name="Cruaud C."/>
            <person name="Duprat S."/>
            <person name="Brottier P."/>
            <person name="Coutanceau J.-P."/>
            <person name="Gouzy J."/>
            <person name="Parra G."/>
            <person name="Lardier G."/>
            <person name="Chapple C."/>
            <person name="McKernan K.J."/>
            <person name="McEwan P."/>
            <person name="Bosak S."/>
            <person name="Kellis M."/>
            <person name="Volff J.-N."/>
            <person name="Guigo R."/>
            <person name="Zody M.C."/>
            <person name="Mesirov J."/>
            <person name="Lindblad-Toh K."/>
            <person name="Birren B."/>
            <person name="Nusbaum C."/>
            <person name="Kahn D."/>
            <person name="Robinson-Rechavi M."/>
            <person name="Laudet V."/>
            <person name="Schachter V."/>
            <person name="Quetier F."/>
            <person name="Saurin W."/>
            <person name="Scarpelli C."/>
            <person name="Wincker P."/>
            <person name="Lander E.S."/>
            <person name="Weissenbach J."/>
            <person name="Roest Crollius H."/>
        </authorList>
    </citation>
    <scope>NUCLEOTIDE SEQUENCE [LARGE SCALE GENOMIC DNA]</scope>
</reference>
<reference evidence="5" key="2">
    <citation type="submission" date="2004-02" db="EMBL/GenBank/DDBJ databases">
        <authorList>
            <consortium name="Genoscope"/>
            <consortium name="Whitehead Institute Centre for Genome Research"/>
        </authorList>
    </citation>
    <scope>NUCLEOTIDE SEQUENCE</scope>
</reference>
<dbReference type="GO" id="GO:0042803">
    <property type="term" value="F:protein homodimerization activity"/>
    <property type="evidence" value="ECO:0007669"/>
    <property type="project" value="TreeGrafter"/>
</dbReference>
<evidence type="ECO:0000256" key="2">
    <source>
        <dbReference type="ARBA" id="ARBA00022737"/>
    </source>
</evidence>
<dbReference type="GO" id="GO:0048666">
    <property type="term" value="P:neuron development"/>
    <property type="evidence" value="ECO:0007669"/>
    <property type="project" value="TreeGrafter"/>
</dbReference>
<keyword evidence="3" id="KW-1015">Disulfide bond</keyword>
<dbReference type="InterPro" id="IPR051216">
    <property type="entry name" value="Teneurin"/>
</dbReference>
<protein>
    <submittedName>
        <fullName evidence="5">(spotted green pufferfish) hypothetical protein</fullName>
    </submittedName>
</protein>
<name>Q4RD79_TETNG</name>
<dbReference type="EMBL" id="CAAE01017180">
    <property type="protein sequence ID" value="CAG13653.1"/>
    <property type="molecule type" value="Genomic_DNA"/>
</dbReference>
<gene>
    <name evidence="5" type="ORF">GSTENG00036638001</name>
</gene>
<dbReference type="PANTHER" id="PTHR11219:SF9">
    <property type="entry name" value="TENEURIN-4"/>
    <property type="match status" value="1"/>
</dbReference>
<dbReference type="GO" id="GO:0046982">
    <property type="term" value="F:protein heterodimerization activity"/>
    <property type="evidence" value="ECO:0007669"/>
    <property type="project" value="TreeGrafter"/>
</dbReference>
<comment type="caution">
    <text evidence="5">The sequence shown here is derived from an EMBL/GenBank/DDBJ whole genome shotgun (WGS) entry which is preliminary data.</text>
</comment>
<dbReference type="KEGG" id="tng:GSTEN00036638G001"/>
<dbReference type="AlphaFoldDB" id="Q4RD79"/>
<feature type="non-terminal residue" evidence="5">
    <location>
        <position position="84"/>
    </location>
</feature>
<evidence type="ECO:0000259" key="4">
    <source>
        <dbReference type="Pfam" id="PF25021"/>
    </source>
</evidence>
<dbReference type="Pfam" id="PF25021">
    <property type="entry name" value="TEN_NHL"/>
    <property type="match status" value="1"/>
</dbReference>
<sequence>LSNSPAHKYYLATNPVNGAVYLSDTSSRKVFKVKSLNVVKDAAKNLELVAGTGDQCLPYDDTRCGDGGKATEAILTNPRGTALI</sequence>
<dbReference type="InterPro" id="IPR056822">
    <property type="entry name" value="TEN_NHL"/>
</dbReference>
<keyword evidence="1" id="KW-0245">EGF-like domain</keyword>
<dbReference type="PANTHER" id="PTHR11219">
    <property type="entry name" value="TENEURIN AND N-ACETYLGLUCOSAMINE-1-PHOSPHODIESTER ALPHA-N-ACETYLGLUCOSAMINIDASE"/>
    <property type="match status" value="1"/>
</dbReference>